<dbReference type="InterPro" id="IPR001478">
    <property type="entry name" value="PDZ"/>
</dbReference>
<dbReference type="Proteomes" id="UP000886611">
    <property type="component" value="Unassembled WGS sequence"/>
</dbReference>
<proteinExistence type="predicted"/>
<dbReference type="SMART" id="SM00228">
    <property type="entry name" value="PDZ"/>
    <property type="match status" value="3"/>
</dbReference>
<dbReference type="InterPro" id="IPR051067">
    <property type="entry name" value="NHER"/>
</dbReference>
<feature type="domain" description="PDZ" evidence="4">
    <location>
        <begin position="47"/>
        <end position="128"/>
    </location>
</feature>
<dbReference type="InterPro" id="IPR036034">
    <property type="entry name" value="PDZ_sf"/>
</dbReference>
<reference evidence="5 6" key="1">
    <citation type="journal article" date="2021" name="Cell">
        <title>Tracing the genetic footprints of vertebrate landing in non-teleost ray-finned fishes.</title>
        <authorList>
            <person name="Bi X."/>
            <person name="Wang K."/>
            <person name="Yang L."/>
            <person name="Pan H."/>
            <person name="Jiang H."/>
            <person name="Wei Q."/>
            <person name="Fang M."/>
            <person name="Yu H."/>
            <person name="Zhu C."/>
            <person name="Cai Y."/>
            <person name="He Y."/>
            <person name="Gan X."/>
            <person name="Zeng H."/>
            <person name="Yu D."/>
            <person name="Zhu Y."/>
            <person name="Jiang H."/>
            <person name="Qiu Q."/>
            <person name="Yang H."/>
            <person name="Zhang Y.E."/>
            <person name="Wang W."/>
            <person name="Zhu M."/>
            <person name="He S."/>
            <person name="Zhang G."/>
        </authorList>
    </citation>
    <scope>NUCLEOTIDE SEQUENCE [LARGE SCALE GENOMIC DNA]</scope>
    <source>
        <strain evidence="5">Bchr_013</strain>
    </source>
</reference>
<evidence type="ECO:0000313" key="6">
    <source>
        <dbReference type="Proteomes" id="UP000886611"/>
    </source>
</evidence>
<dbReference type="GO" id="GO:0016324">
    <property type="term" value="C:apical plasma membrane"/>
    <property type="evidence" value="ECO:0007669"/>
    <property type="project" value="TreeGrafter"/>
</dbReference>
<keyword evidence="2" id="KW-0472">Membrane</keyword>
<dbReference type="AlphaFoldDB" id="A0A8X7XN57"/>
<protein>
    <submittedName>
        <fullName evidence="5">NHRF3 protein</fullName>
    </submittedName>
</protein>
<dbReference type="CDD" id="cd06768">
    <property type="entry name" value="PDZ_NHERF-like"/>
    <property type="match status" value="3"/>
</dbReference>
<gene>
    <name evidence="5" type="primary">Pdzk1_1</name>
    <name evidence="5" type="ORF">GTO96_0023298</name>
</gene>
<dbReference type="PROSITE" id="PS50106">
    <property type="entry name" value="PDZ"/>
    <property type="match status" value="3"/>
</dbReference>
<dbReference type="PANTHER" id="PTHR14191">
    <property type="entry name" value="PDZ DOMAIN CONTAINING PROTEIN"/>
    <property type="match status" value="1"/>
</dbReference>
<dbReference type="InterPro" id="IPR041489">
    <property type="entry name" value="PDZ_6"/>
</dbReference>
<dbReference type="PANTHER" id="PTHR14191:SF20">
    <property type="entry name" value="NA(+)_H(+) EXCHANGE REGULATORY COFACTOR NHE-RF4"/>
    <property type="match status" value="1"/>
</dbReference>
<dbReference type="Pfam" id="PF17820">
    <property type="entry name" value="PDZ_6"/>
    <property type="match status" value="1"/>
</dbReference>
<evidence type="ECO:0000313" key="5">
    <source>
        <dbReference type="EMBL" id="KAG2470274.1"/>
    </source>
</evidence>
<feature type="domain" description="PDZ" evidence="4">
    <location>
        <begin position="267"/>
        <end position="350"/>
    </location>
</feature>
<evidence type="ECO:0000259" key="4">
    <source>
        <dbReference type="PROSITE" id="PS50106"/>
    </source>
</evidence>
<comment type="caution">
    <text evidence="5">The sequence shown here is derived from an EMBL/GenBank/DDBJ whole genome shotgun (WGS) entry which is preliminary data.</text>
</comment>
<dbReference type="Gene3D" id="2.30.42.10">
    <property type="match status" value="3"/>
</dbReference>
<evidence type="ECO:0000256" key="1">
    <source>
        <dbReference type="ARBA" id="ARBA00004236"/>
    </source>
</evidence>
<evidence type="ECO:0000256" key="3">
    <source>
        <dbReference type="ARBA" id="ARBA00022737"/>
    </source>
</evidence>
<organism evidence="5 6">
    <name type="scientific">Polypterus senegalus</name>
    <name type="common">Senegal bichir</name>
    <dbReference type="NCBI Taxonomy" id="55291"/>
    <lineage>
        <taxon>Eukaryota</taxon>
        <taxon>Metazoa</taxon>
        <taxon>Chordata</taxon>
        <taxon>Craniata</taxon>
        <taxon>Vertebrata</taxon>
        <taxon>Euteleostomi</taxon>
        <taxon>Actinopterygii</taxon>
        <taxon>Polypteriformes</taxon>
        <taxon>Polypteridae</taxon>
        <taxon>Polypterus</taxon>
    </lineage>
</organism>
<accession>A0A8X7XN57</accession>
<feature type="non-terminal residue" evidence="5">
    <location>
        <position position="450"/>
    </location>
</feature>
<sequence>MCVCVGEVPLYPSSYPRTELLERYSSRASQTSSSSFSDVNFVPTPRRCRLRRSNEETFGFCLRLEEATEGHVIRQVEPWSLAERSGLQDGDRVLEINGDFVDHLEHYKVVQRIQVSGLVVSLLVLAGPDYERARALGMDLRSLAWMHGPHLDHRTPRLCYITADVNASFGFSIQPTEGLKDKVILNTTANGPAEAAGVQNGDRLIWIDGTDVSDLTRSALNKMVRKCRNHVTLLVIDSTSEESYTQRGITIVPAMAKPSNLPHFPHKLFLTQGPEGYGFLLRQERTSAGRIAHFLREVDQKSPAEHAGMRDGDLLLAVNGDPVDDLEHEDIVAKIRASGSQVTLTVIDSKGSDFYAQEKQLYVQCLLVKPWSLPAGCSGIIWGDCWISLTNGFEDFKYLDEVPMLPPLLETKLISFSDSDAVGYVHKSHDALGCSALHSLMCCCVFLVVW</sequence>
<feature type="domain" description="PDZ" evidence="4">
    <location>
        <begin position="158"/>
        <end position="239"/>
    </location>
</feature>
<dbReference type="Pfam" id="PF00595">
    <property type="entry name" value="PDZ"/>
    <property type="match status" value="2"/>
</dbReference>
<feature type="non-terminal residue" evidence="5">
    <location>
        <position position="1"/>
    </location>
</feature>
<keyword evidence="2" id="KW-1003">Cell membrane</keyword>
<evidence type="ECO:0000256" key="2">
    <source>
        <dbReference type="ARBA" id="ARBA00022475"/>
    </source>
</evidence>
<name>A0A8X7XN57_POLSE</name>
<dbReference type="SUPFAM" id="SSF50156">
    <property type="entry name" value="PDZ domain-like"/>
    <property type="match status" value="3"/>
</dbReference>
<dbReference type="GO" id="GO:0005102">
    <property type="term" value="F:signaling receptor binding"/>
    <property type="evidence" value="ECO:0007669"/>
    <property type="project" value="TreeGrafter"/>
</dbReference>
<dbReference type="GO" id="GO:0072659">
    <property type="term" value="P:protein localization to plasma membrane"/>
    <property type="evidence" value="ECO:0007669"/>
    <property type="project" value="TreeGrafter"/>
</dbReference>
<keyword evidence="3" id="KW-0677">Repeat</keyword>
<keyword evidence="6" id="KW-1185">Reference proteome</keyword>
<comment type="subcellular location">
    <subcellularLocation>
        <location evidence="1">Cell membrane</location>
    </subcellularLocation>
</comment>
<dbReference type="GO" id="GO:0043495">
    <property type="term" value="F:protein-membrane adaptor activity"/>
    <property type="evidence" value="ECO:0007669"/>
    <property type="project" value="TreeGrafter"/>
</dbReference>
<dbReference type="EMBL" id="JAATIS010000147">
    <property type="protein sequence ID" value="KAG2470274.1"/>
    <property type="molecule type" value="Genomic_DNA"/>
</dbReference>